<feature type="compositionally biased region" description="Basic and acidic residues" evidence="23">
    <location>
        <begin position="226"/>
        <end position="241"/>
    </location>
</feature>
<evidence type="ECO:0000256" key="16">
    <source>
        <dbReference type="ARBA" id="ARBA00022918"/>
    </source>
</evidence>
<dbReference type="InterPro" id="IPR025724">
    <property type="entry name" value="GAG-pre-integrase_dom"/>
</dbReference>
<evidence type="ECO:0000259" key="24">
    <source>
        <dbReference type="PROSITE" id="PS50158"/>
    </source>
</evidence>
<dbReference type="Pfam" id="PF25597">
    <property type="entry name" value="SH3_retrovirus"/>
    <property type="match status" value="1"/>
</dbReference>
<dbReference type="GO" id="GO:0006397">
    <property type="term" value="P:mRNA processing"/>
    <property type="evidence" value="ECO:0007669"/>
    <property type="project" value="UniProtKB-KW"/>
</dbReference>
<dbReference type="InterPro" id="IPR001878">
    <property type="entry name" value="Znf_CCHC"/>
</dbReference>
<dbReference type="GO" id="GO:0003723">
    <property type="term" value="F:RNA binding"/>
    <property type="evidence" value="ECO:0007669"/>
    <property type="project" value="UniProtKB-KW"/>
</dbReference>
<evidence type="ECO:0000259" key="25">
    <source>
        <dbReference type="PROSITE" id="PS50994"/>
    </source>
</evidence>
<evidence type="ECO:0000256" key="5">
    <source>
        <dbReference type="ARBA" id="ARBA00022670"/>
    </source>
</evidence>
<dbReference type="GO" id="GO:0003887">
    <property type="term" value="F:DNA-directed DNA polymerase activity"/>
    <property type="evidence" value="ECO:0007669"/>
    <property type="project" value="UniProtKB-KW"/>
</dbReference>
<keyword evidence="6" id="KW-0548">Nucleotidyltransferase</keyword>
<feature type="region of interest" description="Disordered" evidence="23">
    <location>
        <begin position="226"/>
        <end position="264"/>
    </location>
</feature>
<feature type="compositionally biased region" description="Acidic residues" evidence="23">
    <location>
        <begin position="417"/>
        <end position="439"/>
    </location>
</feature>
<evidence type="ECO:0000256" key="22">
    <source>
        <dbReference type="PROSITE-ProRule" id="PRU00047"/>
    </source>
</evidence>
<evidence type="ECO:0000313" key="27">
    <source>
        <dbReference type="Proteomes" id="UP001148786"/>
    </source>
</evidence>
<proteinExistence type="predicted"/>
<dbReference type="GO" id="GO:0005524">
    <property type="term" value="F:ATP binding"/>
    <property type="evidence" value="ECO:0007669"/>
    <property type="project" value="UniProtKB-KW"/>
</dbReference>
<dbReference type="GO" id="GO:0008233">
    <property type="term" value="F:peptidase activity"/>
    <property type="evidence" value="ECO:0007669"/>
    <property type="project" value="UniProtKB-KW"/>
</dbReference>
<evidence type="ECO:0000256" key="18">
    <source>
        <dbReference type="ARBA" id="ARBA00023113"/>
    </source>
</evidence>
<dbReference type="SUPFAM" id="SSF53098">
    <property type="entry name" value="Ribonuclease H-like"/>
    <property type="match status" value="1"/>
</dbReference>
<evidence type="ECO:0000256" key="21">
    <source>
        <dbReference type="ARBA" id="ARBA00049244"/>
    </source>
</evidence>
<dbReference type="GO" id="GO:0003964">
    <property type="term" value="F:RNA-directed DNA polymerase activity"/>
    <property type="evidence" value="ECO:0007669"/>
    <property type="project" value="UniProtKB-KW"/>
</dbReference>
<keyword evidence="22" id="KW-0862">Zinc</keyword>
<evidence type="ECO:0000313" key="26">
    <source>
        <dbReference type="EMBL" id="KAJ3489198.1"/>
    </source>
</evidence>
<dbReference type="EMBL" id="JANKHO010002745">
    <property type="protein sequence ID" value="KAJ3489198.1"/>
    <property type="molecule type" value="Genomic_DNA"/>
</dbReference>
<evidence type="ECO:0000256" key="23">
    <source>
        <dbReference type="SAM" id="MobiDB-lite"/>
    </source>
</evidence>
<dbReference type="GO" id="GO:0005634">
    <property type="term" value="C:nucleus"/>
    <property type="evidence" value="ECO:0007669"/>
    <property type="project" value="UniProtKB-ARBA"/>
</dbReference>
<evidence type="ECO:0000256" key="15">
    <source>
        <dbReference type="ARBA" id="ARBA00022908"/>
    </source>
</evidence>
<evidence type="ECO:0000256" key="11">
    <source>
        <dbReference type="ARBA" id="ARBA00022801"/>
    </source>
</evidence>
<feature type="domain" description="Integrase catalytic" evidence="25">
    <location>
        <begin position="661"/>
        <end position="832"/>
    </location>
</feature>
<dbReference type="InterPro" id="IPR039537">
    <property type="entry name" value="Retrotran_Ty1/copia-like"/>
</dbReference>
<keyword evidence="10" id="KW-0255">Endonuclease</keyword>
<keyword evidence="27" id="KW-1185">Reference proteome</keyword>
<keyword evidence="17" id="KW-0239">DNA-directed DNA polymerase</keyword>
<dbReference type="SUPFAM" id="SSF57756">
    <property type="entry name" value="Retrovirus zinc finger-like domains"/>
    <property type="match status" value="1"/>
</dbReference>
<comment type="catalytic activity">
    <reaction evidence="20">
        <text>DNA(n) + a 2'-deoxyribonucleoside 5'-triphosphate = DNA(n+1) + diphosphate</text>
        <dbReference type="Rhea" id="RHEA:22508"/>
        <dbReference type="Rhea" id="RHEA-COMP:17339"/>
        <dbReference type="Rhea" id="RHEA-COMP:17340"/>
        <dbReference type="ChEBI" id="CHEBI:33019"/>
        <dbReference type="ChEBI" id="CHEBI:61560"/>
        <dbReference type="ChEBI" id="CHEBI:173112"/>
        <dbReference type="EC" id="2.7.7.49"/>
    </reaction>
</comment>
<keyword evidence="13" id="KW-0460">Magnesium</keyword>
<feature type="region of interest" description="Disordered" evidence="23">
    <location>
        <begin position="909"/>
        <end position="931"/>
    </location>
</feature>
<accession>A0A9W8JNZ7</accession>
<dbReference type="InterPro" id="IPR054722">
    <property type="entry name" value="PolX-like_BBD"/>
</dbReference>
<keyword evidence="11" id="KW-0378">Hydrolase</keyword>
<dbReference type="InterPro" id="IPR036875">
    <property type="entry name" value="Znf_CCHC_sf"/>
</dbReference>
<reference evidence="26" key="1">
    <citation type="submission" date="2022-07" db="EMBL/GenBank/DDBJ databases">
        <title>Genome Sequence of Agrocybe chaxingu.</title>
        <authorList>
            <person name="Buettner E."/>
        </authorList>
    </citation>
    <scope>NUCLEOTIDE SEQUENCE</scope>
    <source>
        <strain evidence="26">MP-N11</strain>
    </source>
</reference>
<feature type="domain" description="CCHC-type" evidence="24">
    <location>
        <begin position="264"/>
        <end position="277"/>
    </location>
</feature>
<evidence type="ECO:0000256" key="12">
    <source>
        <dbReference type="ARBA" id="ARBA00022840"/>
    </source>
</evidence>
<comment type="catalytic activity">
    <reaction evidence="21">
        <text>DNA(n) + a 2'-deoxyribonucleoside 5'-triphosphate = DNA(n+1) + diphosphate</text>
        <dbReference type="Rhea" id="RHEA:22508"/>
        <dbReference type="Rhea" id="RHEA-COMP:17339"/>
        <dbReference type="Rhea" id="RHEA-COMP:17340"/>
        <dbReference type="ChEBI" id="CHEBI:33019"/>
        <dbReference type="ChEBI" id="CHEBI:61560"/>
        <dbReference type="ChEBI" id="CHEBI:173112"/>
        <dbReference type="EC" id="2.7.7.7"/>
    </reaction>
</comment>
<sequence>MSTKEDFLKVPKLLADGSNWVTYKDRLRWAVDARGLLNHLDEDIPEPTKLTVTSLDTLGDPNTPAKAGTTSTTDERVTRGYELRTTQYKTSEATVKQAIASTIPDSVFNRIKTKKTAKNVWDALTEIFENRSLTVAIDLRHQMQTIKCGKHEDVRTHFAKLANMNERLSSMGITFSDHEYATILIGSLPRIYDPTISSILAAAKLSKKPLDPDTVTSLIQDDFDRRDVSKEKSNKDSEKDASFYAGSDAGRKGPPKGGRQSITCHNCSKRGHVKADCWAKGGGKEGQGRKGRKGGRSKTSVASVAVATAEADDDGVWAVADDEEFNDWRKDDDEGRDLRLLDDSIPAPSSANMDLLRYILLGREEEPDTNDEEASSMPSLTDASTTDDELFVDYSDAESSVPSLDSMSSFVLMEEEVDRGAEETEEEVSEGTTEEEEDERGNFIIDQPTDTGAEPYTSFAGAVIEASDVPKPQCELYDSGASRHMTPFRDRLINYIPIDARPITAADKRIFHAVGKGDLRIQIPNGKTTTVILLRDVLYAPSMGLTIVSISRIAAAGCAALFRSNFCRIFDSKDRRIGHIHISPNGLYRVEHGEVASSASTTTMTVEDLHQRMGHISHDAARKLVKQGLVTGVVLEGDDGRLRTCESCEYAKATRKRIRKEREEPRAESFGDEIHSDLWGPARTETIRKKQYYVSFTDDATRYTSIALLRHKDEAFDAYREFEAWAEMQHNAKIKRLRSDRGGEYTSDEFDAHLKAKGTERRLTTHDTPEHNGVAEALNRRLLEKVRAMLHESGLPRFLWGDAIMHAVWLKNRTSTRALDNMTPYEALTGKKPDLANLPEWGCKVWVHDAGNGKLEGRSKVGQWVGFDQDSTHAHRIYFPEKRLVSIERNVKFSFDEVLIPATVDVPLEGESNGESDLGKEGINQQADSHL</sequence>
<comment type="caution">
    <text evidence="26">The sequence shown here is derived from an EMBL/GenBank/DDBJ whole genome shotgun (WGS) entry which is preliminary data.</text>
</comment>
<evidence type="ECO:0000256" key="4">
    <source>
        <dbReference type="ARBA" id="ARBA00022664"/>
    </source>
</evidence>
<dbReference type="InterPro" id="IPR012337">
    <property type="entry name" value="RNaseH-like_sf"/>
</dbReference>
<evidence type="ECO:0000256" key="1">
    <source>
        <dbReference type="ARBA" id="ARBA00002180"/>
    </source>
</evidence>
<dbReference type="GO" id="GO:0032196">
    <property type="term" value="P:transposition"/>
    <property type="evidence" value="ECO:0007669"/>
    <property type="project" value="UniProtKB-KW"/>
</dbReference>
<evidence type="ECO:0000256" key="2">
    <source>
        <dbReference type="ARBA" id="ARBA00022578"/>
    </source>
</evidence>
<dbReference type="PROSITE" id="PS50158">
    <property type="entry name" value="ZF_CCHC"/>
    <property type="match status" value="1"/>
</dbReference>
<keyword evidence="16" id="KW-0695">RNA-directed DNA polymerase</keyword>
<dbReference type="PROSITE" id="PS50994">
    <property type="entry name" value="INTEGRASE"/>
    <property type="match status" value="1"/>
</dbReference>
<keyword evidence="3" id="KW-1188">Viral release from host cell</keyword>
<dbReference type="Pfam" id="PF14223">
    <property type="entry name" value="Retrotran_gag_2"/>
    <property type="match status" value="1"/>
</dbReference>
<keyword evidence="18" id="KW-0917">Virion maturation</keyword>
<protein>
    <recommendedName>
        <fullName evidence="28">Polyprotein</fullName>
    </recommendedName>
</protein>
<dbReference type="InterPro" id="IPR001584">
    <property type="entry name" value="Integrase_cat-core"/>
</dbReference>
<evidence type="ECO:0000256" key="7">
    <source>
        <dbReference type="ARBA" id="ARBA00022722"/>
    </source>
</evidence>
<name>A0A9W8JNZ7_9AGAR</name>
<evidence type="ECO:0000256" key="3">
    <source>
        <dbReference type="ARBA" id="ARBA00022612"/>
    </source>
</evidence>
<dbReference type="GO" id="GO:0004519">
    <property type="term" value="F:endonuclease activity"/>
    <property type="evidence" value="ECO:0007669"/>
    <property type="project" value="UniProtKB-KW"/>
</dbReference>
<dbReference type="PANTHER" id="PTHR42648:SF11">
    <property type="entry name" value="TRANSPOSON TY4-P GAG-POL POLYPROTEIN"/>
    <property type="match status" value="1"/>
</dbReference>
<keyword evidence="14" id="KW-0694">RNA-binding</keyword>
<dbReference type="GO" id="GO:0006508">
    <property type="term" value="P:proteolysis"/>
    <property type="evidence" value="ECO:0007669"/>
    <property type="project" value="UniProtKB-KW"/>
</dbReference>
<keyword evidence="19" id="KW-0233">DNA recombination</keyword>
<evidence type="ECO:0000256" key="13">
    <source>
        <dbReference type="ARBA" id="ARBA00022842"/>
    </source>
</evidence>
<evidence type="ECO:0000256" key="10">
    <source>
        <dbReference type="ARBA" id="ARBA00022759"/>
    </source>
</evidence>
<dbReference type="GO" id="GO:0015074">
    <property type="term" value="P:DNA integration"/>
    <property type="evidence" value="ECO:0007669"/>
    <property type="project" value="UniProtKB-KW"/>
</dbReference>
<keyword evidence="9" id="KW-0547">Nucleotide-binding</keyword>
<dbReference type="InterPro" id="IPR057670">
    <property type="entry name" value="SH3_retrovirus"/>
</dbReference>
<evidence type="ECO:0000256" key="20">
    <source>
        <dbReference type="ARBA" id="ARBA00048173"/>
    </source>
</evidence>
<dbReference type="Proteomes" id="UP001148786">
    <property type="component" value="Unassembled WGS sequence"/>
</dbReference>
<dbReference type="Gene3D" id="3.30.420.10">
    <property type="entry name" value="Ribonuclease H-like superfamily/Ribonuclease H"/>
    <property type="match status" value="1"/>
</dbReference>
<feature type="compositionally biased region" description="Basic and acidic residues" evidence="23">
    <location>
        <begin position="276"/>
        <end position="288"/>
    </location>
</feature>
<keyword evidence="8" id="KW-0479">Metal-binding</keyword>
<evidence type="ECO:0000256" key="6">
    <source>
        <dbReference type="ARBA" id="ARBA00022695"/>
    </source>
</evidence>
<dbReference type="Pfam" id="PF22936">
    <property type="entry name" value="Pol_BBD"/>
    <property type="match status" value="1"/>
</dbReference>
<evidence type="ECO:0000256" key="17">
    <source>
        <dbReference type="ARBA" id="ARBA00022932"/>
    </source>
</evidence>
<organism evidence="26 27">
    <name type="scientific">Agrocybe chaxingu</name>
    <dbReference type="NCBI Taxonomy" id="84603"/>
    <lineage>
        <taxon>Eukaryota</taxon>
        <taxon>Fungi</taxon>
        <taxon>Dikarya</taxon>
        <taxon>Basidiomycota</taxon>
        <taxon>Agaricomycotina</taxon>
        <taxon>Agaricomycetes</taxon>
        <taxon>Agaricomycetidae</taxon>
        <taxon>Agaricales</taxon>
        <taxon>Agaricineae</taxon>
        <taxon>Strophariaceae</taxon>
        <taxon>Agrocybe</taxon>
    </lineage>
</organism>
<keyword evidence="12" id="KW-0067">ATP-binding</keyword>
<dbReference type="GO" id="GO:0008270">
    <property type="term" value="F:zinc ion binding"/>
    <property type="evidence" value="ECO:0007669"/>
    <property type="project" value="UniProtKB-KW"/>
</dbReference>
<gene>
    <name evidence="26" type="ORF">NLJ89_g11551</name>
</gene>
<keyword evidence="22" id="KW-0863">Zinc-finger</keyword>
<feature type="region of interest" description="Disordered" evidence="23">
    <location>
        <begin position="417"/>
        <end position="441"/>
    </location>
</feature>
<keyword evidence="7" id="KW-0540">Nuclease</keyword>
<evidence type="ECO:0000256" key="14">
    <source>
        <dbReference type="ARBA" id="ARBA00022884"/>
    </source>
</evidence>
<feature type="region of interest" description="Disordered" evidence="23">
    <location>
        <begin position="276"/>
        <end position="300"/>
    </location>
</feature>
<evidence type="ECO:0008006" key="28">
    <source>
        <dbReference type="Google" id="ProtNLM"/>
    </source>
</evidence>
<keyword evidence="2" id="KW-0815">Transposition</keyword>
<evidence type="ECO:0000256" key="8">
    <source>
        <dbReference type="ARBA" id="ARBA00022723"/>
    </source>
</evidence>
<dbReference type="PANTHER" id="PTHR42648">
    <property type="entry name" value="TRANSPOSASE, PUTATIVE-RELATED"/>
    <property type="match status" value="1"/>
</dbReference>
<keyword evidence="17" id="KW-0808">Transferase</keyword>
<dbReference type="Pfam" id="PF13976">
    <property type="entry name" value="gag_pre-integrs"/>
    <property type="match status" value="1"/>
</dbReference>
<evidence type="ECO:0000256" key="9">
    <source>
        <dbReference type="ARBA" id="ARBA00022741"/>
    </source>
</evidence>
<evidence type="ECO:0000256" key="19">
    <source>
        <dbReference type="ARBA" id="ARBA00023172"/>
    </source>
</evidence>
<dbReference type="GO" id="GO:0006310">
    <property type="term" value="P:DNA recombination"/>
    <property type="evidence" value="ECO:0007669"/>
    <property type="project" value="UniProtKB-KW"/>
</dbReference>
<dbReference type="OrthoDB" id="3251181at2759"/>
<keyword evidence="5" id="KW-0645">Protease</keyword>
<keyword evidence="15" id="KW-0229">DNA integration</keyword>
<comment type="function">
    <text evidence="1">The aspartyl protease (PR) mediates the proteolytic cleavages of the Gag and Gag-Pol polyproteins after assembly of the VLP.</text>
</comment>
<dbReference type="AlphaFoldDB" id="A0A9W8JNZ7"/>
<keyword evidence="4" id="KW-0507">mRNA processing</keyword>
<dbReference type="InterPro" id="IPR036397">
    <property type="entry name" value="RNaseH_sf"/>
</dbReference>